<gene>
    <name evidence="2" type="ORF">FJT64_024952</name>
</gene>
<reference evidence="2 3" key="1">
    <citation type="submission" date="2019-07" db="EMBL/GenBank/DDBJ databases">
        <title>Draft genome assembly of a fouling barnacle, Amphibalanus amphitrite (Darwin, 1854): The first reference genome for Thecostraca.</title>
        <authorList>
            <person name="Kim W."/>
        </authorList>
    </citation>
    <scope>NUCLEOTIDE SEQUENCE [LARGE SCALE GENOMIC DNA]</scope>
    <source>
        <strain evidence="2">SNU_AA5</strain>
        <tissue evidence="2">Soma without cirri and trophi</tissue>
    </source>
</reference>
<name>A0A6A4WK84_AMPAM</name>
<proteinExistence type="predicted"/>
<accession>A0A6A4WK84</accession>
<dbReference type="EMBL" id="VIIS01000981">
    <property type="protein sequence ID" value="KAF0303052.1"/>
    <property type="molecule type" value="Genomic_DNA"/>
</dbReference>
<evidence type="ECO:0000256" key="1">
    <source>
        <dbReference type="SAM" id="MobiDB-lite"/>
    </source>
</evidence>
<sequence length="149" mass="15637">MVRTDDALWKNGTESAQLPNTIILKRVSAAESGPLLLPLAHGSAQLGVAQPSAQLVAQRNQKPAASHFAHHRRASHSGPHTSVSVGTSVLYPGTVMSDVSRSTDDVIYDAAVDPQQSASRMTPGVGFRLPPSSVEYGGWKPVSGVSLNS</sequence>
<dbReference type="AlphaFoldDB" id="A0A6A4WK84"/>
<feature type="region of interest" description="Disordered" evidence="1">
    <location>
        <begin position="60"/>
        <end position="85"/>
    </location>
</feature>
<organism evidence="2 3">
    <name type="scientific">Amphibalanus amphitrite</name>
    <name type="common">Striped barnacle</name>
    <name type="synonym">Balanus amphitrite</name>
    <dbReference type="NCBI Taxonomy" id="1232801"/>
    <lineage>
        <taxon>Eukaryota</taxon>
        <taxon>Metazoa</taxon>
        <taxon>Ecdysozoa</taxon>
        <taxon>Arthropoda</taxon>
        <taxon>Crustacea</taxon>
        <taxon>Multicrustacea</taxon>
        <taxon>Cirripedia</taxon>
        <taxon>Thoracica</taxon>
        <taxon>Thoracicalcarea</taxon>
        <taxon>Balanomorpha</taxon>
        <taxon>Balanoidea</taxon>
        <taxon>Balanidae</taxon>
        <taxon>Amphibalaninae</taxon>
        <taxon>Amphibalanus</taxon>
    </lineage>
</organism>
<keyword evidence="3" id="KW-1185">Reference proteome</keyword>
<evidence type="ECO:0000313" key="3">
    <source>
        <dbReference type="Proteomes" id="UP000440578"/>
    </source>
</evidence>
<protein>
    <submittedName>
        <fullName evidence="2">Uncharacterized protein</fullName>
    </submittedName>
</protein>
<evidence type="ECO:0000313" key="2">
    <source>
        <dbReference type="EMBL" id="KAF0303052.1"/>
    </source>
</evidence>
<dbReference type="Proteomes" id="UP000440578">
    <property type="component" value="Unassembled WGS sequence"/>
</dbReference>
<comment type="caution">
    <text evidence="2">The sequence shown here is derived from an EMBL/GenBank/DDBJ whole genome shotgun (WGS) entry which is preliminary data.</text>
</comment>